<comment type="catalytic activity">
    <reaction evidence="9">
        <text>Typically cleaves a -Gly-|-Phe- bond to release an N-terminal, basic peptide of 5-8 residues from type IV prepilin, and then N-methylates the new N-terminal amino group, the methyl donor being S-adenosyl-L-methionine.</text>
        <dbReference type="EC" id="3.4.23.43"/>
    </reaction>
</comment>
<evidence type="ECO:0000313" key="13">
    <source>
        <dbReference type="EMBL" id="NJA88187.1"/>
    </source>
</evidence>
<dbReference type="PANTHER" id="PTHR30487">
    <property type="entry name" value="TYPE 4 PREPILIN-LIKE PROTEINS LEADER PEPTIDE-PROCESSING ENZYME"/>
    <property type="match status" value="1"/>
</dbReference>
<dbReference type="EMBL" id="JAATWB010000001">
    <property type="protein sequence ID" value="NJA88187.1"/>
    <property type="molecule type" value="Genomic_DNA"/>
</dbReference>
<evidence type="ECO:0000256" key="7">
    <source>
        <dbReference type="ARBA" id="ARBA00023136"/>
    </source>
</evidence>
<dbReference type="InterPro" id="IPR000045">
    <property type="entry name" value="Prepilin_IV_endopep_pep"/>
</dbReference>
<evidence type="ECO:0000256" key="4">
    <source>
        <dbReference type="ARBA" id="ARBA00022519"/>
    </source>
</evidence>
<dbReference type="Pfam" id="PF06750">
    <property type="entry name" value="A24_N_bact"/>
    <property type="match status" value="1"/>
</dbReference>
<evidence type="ECO:0000259" key="12">
    <source>
        <dbReference type="Pfam" id="PF06750"/>
    </source>
</evidence>
<gene>
    <name evidence="13" type="ORF">HCX48_02990</name>
</gene>
<comment type="function">
    <text evidence="9">Plays an essential role in type IV pili and type II pseudopili formation by proteolytically removing the leader sequence from substrate proteins and subsequently monomethylating the alpha-amino group of the newly exposed N-terminal phenylalanine.</text>
</comment>
<feature type="transmembrane region" description="Helical" evidence="10">
    <location>
        <begin position="262"/>
        <end position="283"/>
    </location>
</feature>
<organism evidence="13 14">
    <name type="scientific">Rhodocyclus gracilis</name>
    <dbReference type="NCBI Taxonomy" id="2929842"/>
    <lineage>
        <taxon>Bacteria</taxon>
        <taxon>Pseudomonadati</taxon>
        <taxon>Pseudomonadota</taxon>
        <taxon>Betaproteobacteria</taxon>
        <taxon>Rhodocyclales</taxon>
        <taxon>Rhodocyclaceae</taxon>
        <taxon>Rhodocyclus</taxon>
    </lineage>
</organism>
<dbReference type="Pfam" id="PF01478">
    <property type="entry name" value="Peptidase_A24"/>
    <property type="match status" value="1"/>
</dbReference>
<dbReference type="PANTHER" id="PTHR30487:SF0">
    <property type="entry name" value="PREPILIN LEADER PEPTIDASE_N-METHYLTRANSFERASE-RELATED"/>
    <property type="match status" value="1"/>
</dbReference>
<keyword evidence="9" id="KW-0378">Hydrolase</keyword>
<evidence type="ECO:0000256" key="5">
    <source>
        <dbReference type="ARBA" id="ARBA00022692"/>
    </source>
</evidence>
<evidence type="ECO:0000256" key="3">
    <source>
        <dbReference type="ARBA" id="ARBA00022475"/>
    </source>
</evidence>
<evidence type="ECO:0000259" key="11">
    <source>
        <dbReference type="Pfam" id="PF01478"/>
    </source>
</evidence>
<feature type="domain" description="Prepilin type IV endopeptidase peptidase" evidence="11">
    <location>
        <begin position="135"/>
        <end position="244"/>
    </location>
</feature>
<evidence type="ECO:0000256" key="9">
    <source>
        <dbReference type="RuleBase" id="RU003794"/>
    </source>
</evidence>
<keyword evidence="9" id="KW-0645">Protease</keyword>
<reference evidence="14" key="1">
    <citation type="submission" date="2020-03" db="EMBL/GenBank/DDBJ databases">
        <title>Whole-genome sequence of the purple nonsulfur bacterium Rhodocyclus tenuis DSM112.</title>
        <authorList>
            <person name="Kyndt J.A."/>
            <person name="Meyer T.E."/>
        </authorList>
    </citation>
    <scope>NUCLEOTIDE SEQUENCE [LARGE SCALE GENOMIC DNA]</scope>
    <source>
        <strain evidence="14">DSM 112</strain>
    </source>
</reference>
<feature type="transmembrane region" description="Helical" evidence="10">
    <location>
        <begin position="178"/>
        <end position="199"/>
    </location>
</feature>
<keyword evidence="9" id="KW-0808">Transferase</keyword>
<feature type="transmembrane region" description="Helical" evidence="10">
    <location>
        <begin position="12"/>
        <end position="33"/>
    </location>
</feature>
<comment type="caution">
    <text evidence="13">The sequence shown here is derived from an EMBL/GenBank/DDBJ whole genome shotgun (WGS) entry which is preliminary data.</text>
</comment>
<feature type="transmembrane region" description="Helical" evidence="10">
    <location>
        <begin position="153"/>
        <end position="171"/>
    </location>
</feature>
<dbReference type="EC" id="3.4.23.43" evidence="9"/>
<feature type="transmembrane region" description="Helical" evidence="10">
    <location>
        <begin position="219"/>
        <end position="250"/>
    </location>
</feature>
<name>A0ABX0WEX2_9RHOO</name>
<dbReference type="InterPro" id="IPR014032">
    <property type="entry name" value="Peptidase_A24A_bac"/>
</dbReference>
<keyword evidence="14" id="KW-1185">Reference proteome</keyword>
<keyword evidence="6 10" id="KW-1133">Transmembrane helix</keyword>
<evidence type="ECO:0000256" key="2">
    <source>
        <dbReference type="ARBA" id="ARBA00005801"/>
    </source>
</evidence>
<keyword evidence="5 9" id="KW-0812">Transmembrane</keyword>
<proteinExistence type="inferred from homology"/>
<dbReference type="Gene3D" id="1.20.120.1220">
    <property type="match status" value="1"/>
</dbReference>
<keyword evidence="7 10" id="KW-0472">Membrane</keyword>
<comment type="subcellular location">
    <subcellularLocation>
        <location evidence="1">Cell inner membrane</location>
        <topology evidence="1">Multi-pass membrane protein</topology>
    </subcellularLocation>
    <subcellularLocation>
        <location evidence="9">Cell membrane</location>
        <topology evidence="9">Multi-pass membrane protein</topology>
    </subcellularLocation>
</comment>
<dbReference type="PRINTS" id="PR00864">
    <property type="entry name" value="PREPILNPTASE"/>
</dbReference>
<accession>A0ABX0WEX2</accession>
<dbReference type="InterPro" id="IPR010627">
    <property type="entry name" value="Prepilin_pept_A24_N"/>
</dbReference>
<keyword evidence="4" id="KW-0997">Cell inner membrane</keyword>
<evidence type="ECO:0000313" key="14">
    <source>
        <dbReference type="Proteomes" id="UP000720344"/>
    </source>
</evidence>
<evidence type="ECO:0000256" key="6">
    <source>
        <dbReference type="ARBA" id="ARBA00022989"/>
    </source>
</evidence>
<keyword evidence="3" id="KW-1003">Cell membrane</keyword>
<keyword evidence="9" id="KW-0489">Methyltransferase</keyword>
<evidence type="ECO:0000256" key="8">
    <source>
        <dbReference type="RuleBase" id="RU003793"/>
    </source>
</evidence>
<feature type="domain" description="Prepilin peptidase A24 N-terminal" evidence="12">
    <location>
        <begin position="20"/>
        <end position="125"/>
    </location>
</feature>
<protein>
    <recommendedName>
        <fullName evidence="9">Prepilin leader peptidase/N-methyltransferase</fullName>
        <ecNumber evidence="9">2.1.1.-</ecNumber>
        <ecNumber evidence="9">3.4.23.43</ecNumber>
    </recommendedName>
</protein>
<keyword evidence="9" id="KW-0511">Multifunctional enzyme</keyword>
<dbReference type="Proteomes" id="UP000720344">
    <property type="component" value="Unassembled WGS sequence"/>
</dbReference>
<sequence length="286" mass="30864">MITELFLFADPTLFAAACALLGLLVGSFLNVVIHRLPLMMENEWRQQCHELSGAPVAAVKPFNLATPRSRCPHCGHTLSARENIPILSWLLLRGRCAACATPIPLRYPLIEAASGVLSLLAALHFGPGMHAMAALVLIWALIALAMIDLDTQLLPDAITLPLLWAGLLFNLNDTFVSLHSAVIGAAAGYLSLWCVYWAFRLATGKEGMGYGDFKLLAALGAWFGWMMLPLIVLLSSAVGAVVGITLILFARHRRETPIPFGPYLAAAGLIALFGGTQLTQLWLTLL</sequence>
<dbReference type="InterPro" id="IPR050882">
    <property type="entry name" value="Prepilin_peptidase/N-MTase"/>
</dbReference>
<feature type="transmembrane region" description="Helical" evidence="10">
    <location>
        <begin position="128"/>
        <end position="147"/>
    </location>
</feature>
<evidence type="ECO:0000256" key="1">
    <source>
        <dbReference type="ARBA" id="ARBA00004429"/>
    </source>
</evidence>
<dbReference type="EC" id="2.1.1.-" evidence="9"/>
<dbReference type="RefSeq" id="WP_153590239.1">
    <property type="nucleotide sequence ID" value="NZ_JAATWB010000001.1"/>
</dbReference>
<evidence type="ECO:0000256" key="10">
    <source>
        <dbReference type="SAM" id="Phobius"/>
    </source>
</evidence>
<comment type="similarity">
    <text evidence="2 8">Belongs to the peptidase A24 family.</text>
</comment>